<evidence type="ECO:0000256" key="2">
    <source>
        <dbReference type="SAM" id="SignalP"/>
    </source>
</evidence>
<feature type="signal peptide" evidence="2">
    <location>
        <begin position="1"/>
        <end position="35"/>
    </location>
</feature>
<keyword evidence="1" id="KW-0812">Transmembrane</keyword>
<organism evidence="3 4">
    <name type="scientific">Aureibacter tunicatorum</name>
    <dbReference type="NCBI Taxonomy" id="866807"/>
    <lineage>
        <taxon>Bacteria</taxon>
        <taxon>Pseudomonadati</taxon>
        <taxon>Bacteroidota</taxon>
        <taxon>Cytophagia</taxon>
        <taxon>Cytophagales</taxon>
        <taxon>Persicobacteraceae</taxon>
        <taxon>Aureibacter</taxon>
    </lineage>
</organism>
<keyword evidence="4" id="KW-1185">Reference proteome</keyword>
<comment type="caution">
    <text evidence="3">The sequence shown here is derived from an EMBL/GenBank/DDBJ whole genome shotgun (WGS) entry which is preliminary data.</text>
</comment>
<dbReference type="PANTHER" id="PTHR40940:SF2">
    <property type="entry name" value="BATD"/>
    <property type="match status" value="1"/>
</dbReference>
<proteinExistence type="predicted"/>
<dbReference type="RefSeq" id="WP_309938194.1">
    <property type="nucleotide sequence ID" value="NZ_AP025305.1"/>
</dbReference>
<dbReference type="InterPro" id="IPR025738">
    <property type="entry name" value="BatD"/>
</dbReference>
<dbReference type="Proteomes" id="UP001185092">
    <property type="component" value="Unassembled WGS sequence"/>
</dbReference>
<sequence>MELESLKINSKTKFQGFFACVFILAMFLGSARATAQEVNISLGPNKIAKNQTYKVTITVSNGQIQNYSEFPDIAGFMKRGTSSSSSTNIVNGQMSFTQSISQSYLPQKEGTFVLHPFEMDVNGKKVKSQGARIVVGPAAAQQQRNYYDPFADFFGNRTQQRQPTEFVDVKEDAFFAITTDKKEVYVGQGFNLRAAFYVALENKAPLDFYDINNQLSEILKQIKPTNCWEETFDNRLGPDRVEINNKVYQRYNLFQASYFPLNTNPIEIPAMPLKMIKYKVAKNPSFFGQNRQEDFKTFYSKAIEIKVKELPDYPLKNQVAVGQYRLNSKISQKSVKTGNSFSFDFNITGKGNIAAIDDPTVVNSDSLDIYPPNVRQNIQRSNSVVLGNKSFDYYVIPKEPGEYNLGDYFYWIYFNTATAEYDTLRPNVVLNVYGESLQNSDIMSNDLGSFYDRIDLASNRLRSVNRVGTFKIIASILLCVMLLSSLGFIFWDKLPVKRKFSKKHG</sequence>
<protein>
    <recommendedName>
        <fullName evidence="5">Oxygen tolerance protein BatD</fullName>
    </recommendedName>
</protein>
<accession>A0AAE3XMG2</accession>
<dbReference type="EMBL" id="JAVDQD010000002">
    <property type="protein sequence ID" value="MDR6238688.1"/>
    <property type="molecule type" value="Genomic_DNA"/>
</dbReference>
<keyword evidence="1" id="KW-0472">Membrane</keyword>
<gene>
    <name evidence="3" type="ORF">HNQ88_001725</name>
</gene>
<name>A0AAE3XMG2_9BACT</name>
<evidence type="ECO:0000256" key="1">
    <source>
        <dbReference type="SAM" id="Phobius"/>
    </source>
</evidence>
<evidence type="ECO:0000313" key="4">
    <source>
        <dbReference type="Proteomes" id="UP001185092"/>
    </source>
</evidence>
<dbReference type="AlphaFoldDB" id="A0AAE3XMG2"/>
<keyword evidence="2" id="KW-0732">Signal</keyword>
<evidence type="ECO:0008006" key="5">
    <source>
        <dbReference type="Google" id="ProtNLM"/>
    </source>
</evidence>
<feature type="chain" id="PRO_5041914947" description="Oxygen tolerance protein BatD" evidence="2">
    <location>
        <begin position="36"/>
        <end position="505"/>
    </location>
</feature>
<reference evidence="3" key="1">
    <citation type="submission" date="2023-07" db="EMBL/GenBank/DDBJ databases">
        <title>Genomic Encyclopedia of Type Strains, Phase IV (KMG-IV): sequencing the most valuable type-strain genomes for metagenomic binning, comparative biology and taxonomic classification.</title>
        <authorList>
            <person name="Goeker M."/>
        </authorList>
    </citation>
    <scope>NUCLEOTIDE SEQUENCE</scope>
    <source>
        <strain evidence="3">DSM 26174</strain>
    </source>
</reference>
<evidence type="ECO:0000313" key="3">
    <source>
        <dbReference type="EMBL" id="MDR6238688.1"/>
    </source>
</evidence>
<keyword evidence="1" id="KW-1133">Transmembrane helix</keyword>
<feature type="transmembrane region" description="Helical" evidence="1">
    <location>
        <begin position="472"/>
        <end position="491"/>
    </location>
</feature>
<dbReference type="Pfam" id="PF13584">
    <property type="entry name" value="BatD"/>
    <property type="match status" value="2"/>
</dbReference>
<dbReference type="PANTHER" id="PTHR40940">
    <property type="entry name" value="PROTEIN BATD-RELATED"/>
    <property type="match status" value="1"/>
</dbReference>